<keyword evidence="1" id="KW-0547">Nucleotide-binding</keyword>
<dbReference type="SMART" id="SM00382">
    <property type="entry name" value="AAA"/>
    <property type="match status" value="1"/>
</dbReference>
<dbReference type="PANTHER" id="PTHR32071">
    <property type="entry name" value="TRANSCRIPTIONAL REGULATORY PROTEIN"/>
    <property type="match status" value="1"/>
</dbReference>
<dbReference type="AlphaFoldDB" id="A0A098B490"/>
<dbReference type="Gene3D" id="3.40.50.300">
    <property type="entry name" value="P-loop containing nucleotide triphosphate hydrolases"/>
    <property type="match status" value="1"/>
</dbReference>
<dbReference type="EMBL" id="LK996017">
    <property type="protein sequence ID" value="CDX03703.1"/>
    <property type="molecule type" value="Genomic_DNA"/>
</dbReference>
<dbReference type="InterPro" id="IPR025662">
    <property type="entry name" value="Sigma_54_int_dom_ATP-bd_1"/>
</dbReference>
<dbReference type="InterPro" id="IPR002078">
    <property type="entry name" value="Sigma_54_int"/>
</dbReference>
<accession>A0A098B490</accession>
<dbReference type="InterPro" id="IPR058031">
    <property type="entry name" value="AAA_lid_NorR"/>
</dbReference>
<dbReference type="PROSITE" id="PS00675">
    <property type="entry name" value="SIGMA54_INTERACT_1"/>
    <property type="match status" value="1"/>
</dbReference>
<dbReference type="Pfam" id="PF25601">
    <property type="entry name" value="AAA_lid_14"/>
    <property type="match status" value="1"/>
</dbReference>
<dbReference type="Pfam" id="PF00158">
    <property type="entry name" value="Sigma54_activat"/>
    <property type="match status" value="1"/>
</dbReference>
<evidence type="ECO:0000256" key="3">
    <source>
        <dbReference type="ARBA" id="ARBA00023015"/>
    </source>
</evidence>
<feature type="domain" description="Sigma-54 factor interaction" evidence="6">
    <location>
        <begin position="400"/>
        <end position="624"/>
    </location>
</feature>
<dbReference type="InterPro" id="IPR002197">
    <property type="entry name" value="HTH_Fis"/>
</dbReference>
<dbReference type="FunFam" id="3.40.50.300:FF:000006">
    <property type="entry name" value="DNA-binding transcriptional regulator NtrC"/>
    <property type="match status" value="1"/>
</dbReference>
<dbReference type="Gene3D" id="3.30.450.20">
    <property type="entry name" value="PAS domain"/>
    <property type="match status" value="1"/>
</dbReference>
<dbReference type="PROSITE" id="PS00688">
    <property type="entry name" value="SIGMA54_INTERACT_3"/>
    <property type="match status" value="1"/>
</dbReference>
<gene>
    <name evidence="7" type="ORF">DPCES_3817</name>
</gene>
<dbReference type="PANTHER" id="PTHR32071:SF57">
    <property type="entry name" value="C4-DICARBOXYLATE TRANSPORT TRANSCRIPTIONAL REGULATORY PROTEIN DCTD"/>
    <property type="match status" value="1"/>
</dbReference>
<dbReference type="Gene3D" id="3.30.450.40">
    <property type="match status" value="1"/>
</dbReference>
<name>A0A098B490_DESHA</name>
<dbReference type="PROSITE" id="PS50045">
    <property type="entry name" value="SIGMA54_INTERACT_4"/>
    <property type="match status" value="1"/>
</dbReference>
<dbReference type="PRINTS" id="PR01590">
    <property type="entry name" value="HTHFIS"/>
</dbReference>
<dbReference type="InterPro" id="IPR003593">
    <property type="entry name" value="AAA+_ATPase"/>
</dbReference>
<evidence type="ECO:0000313" key="7">
    <source>
        <dbReference type="EMBL" id="CDX03703.1"/>
    </source>
</evidence>
<reference evidence="7" key="1">
    <citation type="submission" date="2014-07" db="EMBL/GenBank/DDBJ databases">
        <authorList>
            <person name="Hornung V.Bastian."/>
        </authorList>
    </citation>
    <scope>NUCLEOTIDE SEQUENCE</scope>
    <source>
        <strain evidence="7">PCE-S</strain>
    </source>
</reference>
<evidence type="ECO:0000256" key="1">
    <source>
        <dbReference type="ARBA" id="ARBA00022741"/>
    </source>
</evidence>
<dbReference type="GO" id="GO:0006355">
    <property type="term" value="P:regulation of DNA-templated transcription"/>
    <property type="evidence" value="ECO:0007669"/>
    <property type="project" value="InterPro"/>
</dbReference>
<evidence type="ECO:0000256" key="5">
    <source>
        <dbReference type="ARBA" id="ARBA00023163"/>
    </source>
</evidence>
<dbReference type="InterPro" id="IPR029016">
    <property type="entry name" value="GAF-like_dom_sf"/>
</dbReference>
<sequence>MIPVKKKLKRTPNQTWNKPVMTKERWEGILAFKAQFVADSGADPLACPHLDKMVAESWIRSRLAGVDPYKNAVNHYLHREQYEKIVKKSAFLIEVTKPLFDVFKNLIHSSNYEMHLIDTAGNSLLNENSYRYLMNPLEKRDLHFTLSSSESTTGTCAHALALRHKKPVQLFGPEHYLWELQDIVASSAPVFNENNEVIAALSLIQHLNDSPWAEGYQVLCTHTLALITAITKAIEAQLKLHKSYEKLADNNQQLLLANSELSAANQQILTTHDLLRTTLSLTGEAIITIDCQGNILEMNETARKILQIPPDSQENVNITGYLSKNCLLLDWVAEGKDLTDKEEIFYFGNTPQSYIVSMKVVLGDNKNGGLAVLRFQNARTYNLNATKRAGTNASFHFDDLIGESPSFKGTLSLAKKFSKTSANILLLGESGTGKELLAQSIHNDYRPEGPFIALNCAAIPRSLIESELFGYESGSFTGADRTGRPGKIELADKGTLFLDEIGDMPLDIQAVLLRVLEDRKVLRIGGRKAKNVDFRVIAATNKDLRRMVQEKTFREDIYFRLSVLTIHIPPLRTRSGDIEKLCQYFLSNYCRSNGYGKKALSEEALYLLTSYSWPGNIRQLENAIIYGINLSDNSLIEARHLPTDILGADKVEKPKRPPAMEIPATHEAYGRSSTLQEMELNAIIMALEKTNNSVTKAAKILNISKSTLYRRLRELNM</sequence>
<dbReference type="GO" id="GO:0005524">
    <property type="term" value="F:ATP binding"/>
    <property type="evidence" value="ECO:0007669"/>
    <property type="project" value="UniProtKB-KW"/>
</dbReference>
<keyword evidence="2" id="KW-0067">ATP-binding</keyword>
<dbReference type="SUPFAM" id="SSF55785">
    <property type="entry name" value="PYP-like sensor domain (PAS domain)"/>
    <property type="match status" value="1"/>
</dbReference>
<dbReference type="InterPro" id="IPR025944">
    <property type="entry name" value="Sigma_54_int_dom_CS"/>
</dbReference>
<evidence type="ECO:0000256" key="4">
    <source>
        <dbReference type="ARBA" id="ARBA00023125"/>
    </source>
</evidence>
<dbReference type="CDD" id="cd00009">
    <property type="entry name" value="AAA"/>
    <property type="match status" value="1"/>
</dbReference>
<keyword evidence="3" id="KW-0805">Transcription regulation</keyword>
<protein>
    <submittedName>
        <fullName evidence="7">Signal-transduction and transcriptional-control protein</fullName>
    </submittedName>
</protein>
<dbReference type="InterPro" id="IPR027417">
    <property type="entry name" value="P-loop_NTPase"/>
</dbReference>
<dbReference type="SUPFAM" id="SSF46689">
    <property type="entry name" value="Homeodomain-like"/>
    <property type="match status" value="1"/>
</dbReference>
<organism evidence="7">
    <name type="scientific">Desulfitobacterium hafniense</name>
    <name type="common">Desulfitobacterium frappieri</name>
    <dbReference type="NCBI Taxonomy" id="49338"/>
    <lineage>
        <taxon>Bacteria</taxon>
        <taxon>Bacillati</taxon>
        <taxon>Bacillota</taxon>
        <taxon>Clostridia</taxon>
        <taxon>Eubacteriales</taxon>
        <taxon>Desulfitobacteriaceae</taxon>
        <taxon>Desulfitobacterium</taxon>
    </lineage>
</organism>
<dbReference type="InterPro" id="IPR009057">
    <property type="entry name" value="Homeodomain-like_sf"/>
</dbReference>
<dbReference type="SUPFAM" id="SSF52540">
    <property type="entry name" value="P-loop containing nucleoside triphosphate hydrolases"/>
    <property type="match status" value="1"/>
</dbReference>
<proteinExistence type="predicted"/>
<dbReference type="InterPro" id="IPR035965">
    <property type="entry name" value="PAS-like_dom_sf"/>
</dbReference>
<dbReference type="Gene3D" id="1.10.10.60">
    <property type="entry name" value="Homeodomain-like"/>
    <property type="match status" value="1"/>
</dbReference>
<evidence type="ECO:0000256" key="2">
    <source>
        <dbReference type="ARBA" id="ARBA00022840"/>
    </source>
</evidence>
<dbReference type="InterPro" id="IPR025943">
    <property type="entry name" value="Sigma_54_int_dom_ATP-bd_2"/>
</dbReference>
<dbReference type="GO" id="GO:0043565">
    <property type="term" value="F:sequence-specific DNA binding"/>
    <property type="evidence" value="ECO:0007669"/>
    <property type="project" value="InterPro"/>
</dbReference>
<keyword evidence="4" id="KW-0238">DNA-binding</keyword>
<dbReference type="PROSITE" id="PS00676">
    <property type="entry name" value="SIGMA54_INTERACT_2"/>
    <property type="match status" value="1"/>
</dbReference>
<dbReference type="PATRIC" id="fig|49338.4.peg.4098"/>
<dbReference type="Gene3D" id="1.10.8.60">
    <property type="match status" value="1"/>
</dbReference>
<keyword evidence="5" id="KW-0804">Transcription</keyword>
<evidence type="ECO:0000259" key="6">
    <source>
        <dbReference type="PROSITE" id="PS50045"/>
    </source>
</evidence>
<dbReference type="Pfam" id="PF02954">
    <property type="entry name" value="HTH_8"/>
    <property type="match status" value="1"/>
</dbReference>